<organism evidence="1 2">
    <name type="scientific">Vibrio algivorus</name>
    <dbReference type="NCBI Taxonomy" id="1667024"/>
    <lineage>
        <taxon>Bacteria</taxon>
        <taxon>Pseudomonadati</taxon>
        <taxon>Pseudomonadota</taxon>
        <taxon>Gammaproteobacteria</taxon>
        <taxon>Vibrionales</taxon>
        <taxon>Vibrionaceae</taxon>
        <taxon>Vibrio</taxon>
    </lineage>
</organism>
<dbReference type="RefSeq" id="WP_089124066.1">
    <property type="nucleotide sequence ID" value="NZ_BSPV01000003.1"/>
</dbReference>
<dbReference type="PANTHER" id="PTHR35564">
    <property type="match status" value="1"/>
</dbReference>
<dbReference type="InterPro" id="IPR010732">
    <property type="entry name" value="T6SS_TssG-like"/>
</dbReference>
<comment type="caution">
    <text evidence="1">The sequence shown here is derived from an EMBL/GenBank/DDBJ whole genome shotgun (WGS) entry which is preliminary data.</text>
</comment>
<dbReference type="Pfam" id="PF06996">
    <property type="entry name" value="T6SS_TssG"/>
    <property type="match status" value="1"/>
</dbReference>
<accession>A0ABQ6EKZ7</accession>
<reference evidence="2" key="1">
    <citation type="journal article" date="2019" name="Int. J. Syst. Evol. Microbiol.">
        <title>The Global Catalogue of Microorganisms (GCM) 10K type strain sequencing project: providing services to taxonomists for standard genome sequencing and annotation.</title>
        <authorList>
            <consortium name="The Broad Institute Genomics Platform"/>
            <consortium name="The Broad Institute Genome Sequencing Center for Infectious Disease"/>
            <person name="Wu L."/>
            <person name="Ma J."/>
        </authorList>
    </citation>
    <scope>NUCLEOTIDE SEQUENCE [LARGE SCALE GENOMIC DNA]</scope>
    <source>
        <strain evidence="2">NBRC 111146</strain>
    </source>
</reference>
<name>A0ABQ6EKZ7_9VIBR</name>
<dbReference type="NCBIfam" id="TIGR03347">
    <property type="entry name" value="VI_chp_1"/>
    <property type="match status" value="1"/>
</dbReference>
<proteinExistence type="predicted"/>
<evidence type="ECO:0000313" key="1">
    <source>
        <dbReference type="EMBL" id="GLT13671.1"/>
    </source>
</evidence>
<sequence length="332" mass="37623">MEFTGRDATTDLAKLEVHRLSESVHDFNFYQLIELLHLFEGNIPEESDWERECRLSFSGNPSLGFSPSDITKLTYFPDGKLSLETNFLGLSGGASPLPGYILEQLVNEDPGGLRRPFFDFFNNRIVNLSYRLWRKYRYHVRFRPGAEDDFSSQVFALVGLSDVSLRGDTPINWSKMLSYSGLLASRSRSPQVVEGIIAHCFDLSKVEIKEWNIRDVRISQEQRGFLGKQNMTLGVDTVLGSFIEDASGKFTICISHLTKEKFSEFLPSGENFEPLRKLIEFIVRDQLAYDIELVMDGEALKKINSSSGMSLGWTSFLGESNRNGSVLIQGRQ</sequence>
<dbReference type="EMBL" id="BSPV01000003">
    <property type="protein sequence ID" value="GLT13671.1"/>
    <property type="molecule type" value="Genomic_DNA"/>
</dbReference>
<gene>
    <name evidence="1" type="ORF">GCM10007931_06450</name>
</gene>
<evidence type="ECO:0000313" key="2">
    <source>
        <dbReference type="Proteomes" id="UP001157156"/>
    </source>
</evidence>
<protein>
    <recommendedName>
        <fullName evidence="3">Type VI secretion system baseplate subunit TssG</fullName>
    </recommendedName>
</protein>
<evidence type="ECO:0008006" key="3">
    <source>
        <dbReference type="Google" id="ProtNLM"/>
    </source>
</evidence>
<dbReference type="Proteomes" id="UP001157156">
    <property type="component" value="Unassembled WGS sequence"/>
</dbReference>
<keyword evidence="2" id="KW-1185">Reference proteome</keyword>
<dbReference type="PANTHER" id="PTHR35564:SF3">
    <property type="entry name" value="TYPE VI SECRETION SYSTEM BASEPLATE SUBUNIT TSSG"/>
    <property type="match status" value="1"/>
</dbReference>